<dbReference type="EC" id="2.7.7.7" evidence="1"/>
<dbReference type="GO" id="GO:0003887">
    <property type="term" value="F:DNA-directed DNA polymerase activity"/>
    <property type="evidence" value="ECO:0007669"/>
    <property type="project" value="UniProtKB-KW"/>
</dbReference>
<dbReference type="AlphaFoldDB" id="A0A421NYZ7"/>
<keyword evidence="5" id="KW-0239">DNA-directed DNA polymerase</keyword>
<dbReference type="InterPro" id="IPR004013">
    <property type="entry name" value="PHP_dom"/>
</dbReference>
<dbReference type="RefSeq" id="WP_122225327.1">
    <property type="nucleotide sequence ID" value="NZ_MPBG01000001.1"/>
</dbReference>
<evidence type="ECO:0000259" key="7">
    <source>
        <dbReference type="SMART" id="SM00481"/>
    </source>
</evidence>
<dbReference type="SUPFAM" id="SSF89550">
    <property type="entry name" value="PHP domain-like"/>
    <property type="match status" value="1"/>
</dbReference>
<dbReference type="Proteomes" id="UP000283896">
    <property type="component" value="Unassembled WGS sequence"/>
</dbReference>
<dbReference type="InterPro" id="IPR004805">
    <property type="entry name" value="DnaE2/DnaE/PolC"/>
</dbReference>
<dbReference type="EMBL" id="MPBG01000001">
    <property type="protein sequence ID" value="RMI89220.1"/>
    <property type="molecule type" value="Genomic_DNA"/>
</dbReference>
<dbReference type="Pfam" id="PF02811">
    <property type="entry name" value="PHP"/>
    <property type="match status" value="1"/>
</dbReference>
<evidence type="ECO:0000256" key="4">
    <source>
        <dbReference type="ARBA" id="ARBA00022705"/>
    </source>
</evidence>
<evidence type="ECO:0000256" key="1">
    <source>
        <dbReference type="ARBA" id="ARBA00012417"/>
    </source>
</evidence>
<keyword evidence="2" id="KW-0808">Transferase</keyword>
<dbReference type="GO" id="GO:0008408">
    <property type="term" value="F:3'-5' exonuclease activity"/>
    <property type="evidence" value="ECO:0007669"/>
    <property type="project" value="InterPro"/>
</dbReference>
<feature type="domain" description="Polymerase/histidinol phosphatase N-terminal" evidence="7">
    <location>
        <begin position="3"/>
        <end position="70"/>
    </location>
</feature>
<dbReference type="Pfam" id="PF07733">
    <property type="entry name" value="DNA_pol3_alpha"/>
    <property type="match status" value="1"/>
</dbReference>
<dbReference type="InterPro" id="IPR016195">
    <property type="entry name" value="Pol/histidinol_Pase-like"/>
</dbReference>
<name>A0A421NYZ7_9MOLU</name>
<evidence type="ECO:0000313" key="9">
    <source>
        <dbReference type="Proteomes" id="UP000283896"/>
    </source>
</evidence>
<dbReference type="CDD" id="cd07431">
    <property type="entry name" value="PHP_PolIIIA"/>
    <property type="match status" value="1"/>
</dbReference>
<dbReference type="STRING" id="69896.S284_00270"/>
<dbReference type="PANTHER" id="PTHR32294">
    <property type="entry name" value="DNA POLYMERASE III SUBUNIT ALPHA"/>
    <property type="match status" value="1"/>
</dbReference>
<keyword evidence="3" id="KW-0548">Nucleotidyltransferase</keyword>
<keyword evidence="4" id="KW-0235">DNA replication</keyword>
<dbReference type="Pfam" id="PF17657">
    <property type="entry name" value="DNA_pol3_finger"/>
    <property type="match status" value="1"/>
</dbReference>
<organism evidence="8 9">
    <name type="scientific">Candidatus Phytoplasma solani</name>
    <dbReference type="NCBI Taxonomy" id="69896"/>
    <lineage>
        <taxon>Bacteria</taxon>
        <taxon>Bacillati</taxon>
        <taxon>Mycoplasmatota</taxon>
        <taxon>Mollicutes</taxon>
        <taxon>Acholeplasmatales</taxon>
        <taxon>Acholeplasmataceae</taxon>
        <taxon>Candidatus Phytoplasma</taxon>
        <taxon>16SrXII (Stolbur group)</taxon>
    </lineage>
</organism>
<dbReference type="Pfam" id="PF14579">
    <property type="entry name" value="HHH_6"/>
    <property type="match status" value="1"/>
</dbReference>
<comment type="caution">
    <text evidence="8">The sequence shown here is derived from an EMBL/GenBank/DDBJ whole genome shotgun (WGS) entry which is preliminary data.</text>
</comment>
<dbReference type="SMART" id="SM00481">
    <property type="entry name" value="POLIIIAc"/>
    <property type="match status" value="1"/>
</dbReference>
<accession>A0A421NYZ7</accession>
<dbReference type="InterPro" id="IPR011708">
    <property type="entry name" value="DNA_pol3_alpha_NTPase_dom"/>
</dbReference>
<evidence type="ECO:0000256" key="5">
    <source>
        <dbReference type="ARBA" id="ARBA00022932"/>
    </source>
</evidence>
<dbReference type="InterPro" id="IPR003141">
    <property type="entry name" value="Pol/His_phosphatase_N"/>
</dbReference>
<evidence type="ECO:0000256" key="6">
    <source>
        <dbReference type="ARBA" id="ARBA00049244"/>
    </source>
</evidence>
<dbReference type="InterPro" id="IPR029460">
    <property type="entry name" value="DNAPol_HHH"/>
</dbReference>
<protein>
    <recommendedName>
        <fullName evidence="1">DNA-directed DNA polymerase</fullName>
        <ecNumber evidence="1">2.7.7.7</ecNumber>
    </recommendedName>
</protein>
<dbReference type="GO" id="GO:0006260">
    <property type="term" value="P:DNA replication"/>
    <property type="evidence" value="ECO:0007669"/>
    <property type="project" value="UniProtKB-KW"/>
</dbReference>
<sequence length="904" mass="105654">MRGVFYLQSFYSLLQSLNSVEKLVITAKENNYDFVALSDESNLYGMLSFIHLCQKHQIKPILGIKINLLWDNKVGELLVYAQNDKGIKNLIQLATFVKLEEQNNISLDKIKALGKNLFIIVTGFSPLFEKIFVSDQKDYFSQLLQQLKSVFTEVFLGISFQSFFLEQLNDNIFDFGSHFKIPCLPVHKTNYETPKAKETHQILAKMENKPLDSELDLSFLTKNEFDRIYQKYPQIIEQTKELITKINYQTFFPNKFQLPSYLDFLENQEAIPNRKNSKQYLKKIATQGLKKFIKPKDLAYDKYKKRLDQELTIINDLNYQNYFLIVSDLVKYAKKNDILVGPGRGSSSGSLVCFCLEITEIDPLKYDLIFERFLNSQRKTMPDIDLDFPDNKREKVIEYICQKYGLSRVANIITFGRFVTKKAIIKELIKFKKIKPFQVKYLFDFLDNSQFQDPKILDDKIKDLLQMATFLEGMPRFTGTHAAGVILSQDELSQSIPLQKSNYLNLFQTQWEASDLEAIGLLKIDFLGLRSLNIIEQIIEAIKKDHLSFDLLTIPLNDQKTFQLLQTGKTVGIFQLESLKAKMFLQKMKPQTFEDLIALLALNRPGPIDSFDLFLQNRKLKGTHKTYFHPLIDDILRPTYGVILYQEQIMQIVAVFAKYTLNEADLFRRAISKKDKNILLQEKTHFLTKSQQEGHDTFLANKIYDYILKFANYGFNKSHSVAYSLISYRMAYLKTNYFIHFMIALLNDSINDSSQTSVLLKEVAQANITIIKPNVFTSLDYYYFENNQLFLPLNMIKGVSRNFCHELFKERHKQKFMSFKDFKQRLFTSLNPIILTNLILSGALDQMGFNRKTLFYNQDLNEVRYYRFLEHYNLTLHQEFLLHQLKSEETKVFGFDINACINKN</sequence>
<dbReference type="OrthoDB" id="9803237at2"/>
<dbReference type="Gene3D" id="3.20.20.140">
    <property type="entry name" value="Metal-dependent hydrolases"/>
    <property type="match status" value="1"/>
</dbReference>
<dbReference type="NCBIfam" id="TIGR00594">
    <property type="entry name" value="polc"/>
    <property type="match status" value="1"/>
</dbReference>
<dbReference type="InterPro" id="IPR040982">
    <property type="entry name" value="DNA_pol3_finger"/>
</dbReference>
<evidence type="ECO:0000256" key="3">
    <source>
        <dbReference type="ARBA" id="ARBA00022695"/>
    </source>
</evidence>
<evidence type="ECO:0000256" key="2">
    <source>
        <dbReference type="ARBA" id="ARBA00022679"/>
    </source>
</evidence>
<dbReference type="Gene3D" id="1.10.150.870">
    <property type="match status" value="1"/>
</dbReference>
<evidence type="ECO:0000313" key="8">
    <source>
        <dbReference type="EMBL" id="RMI89220.1"/>
    </source>
</evidence>
<proteinExistence type="predicted"/>
<dbReference type="PANTHER" id="PTHR32294:SF0">
    <property type="entry name" value="DNA POLYMERASE III SUBUNIT ALPHA"/>
    <property type="match status" value="1"/>
</dbReference>
<comment type="catalytic activity">
    <reaction evidence="6">
        <text>DNA(n) + a 2'-deoxyribonucleoside 5'-triphosphate = DNA(n+1) + diphosphate</text>
        <dbReference type="Rhea" id="RHEA:22508"/>
        <dbReference type="Rhea" id="RHEA-COMP:17339"/>
        <dbReference type="Rhea" id="RHEA-COMP:17340"/>
        <dbReference type="ChEBI" id="CHEBI:33019"/>
        <dbReference type="ChEBI" id="CHEBI:61560"/>
        <dbReference type="ChEBI" id="CHEBI:173112"/>
        <dbReference type="EC" id="2.7.7.7"/>
    </reaction>
</comment>
<keyword evidence="9" id="KW-1185">Reference proteome</keyword>
<reference evidence="9" key="1">
    <citation type="submission" date="2016-11" db="EMBL/GenBank/DDBJ databases">
        <title>Genome sequence of Candidatus Phytoplasma solani strain SA-1.</title>
        <authorList>
            <person name="Haryono M."/>
            <person name="Samarzija I."/>
            <person name="Seruga Music M."/>
            <person name="Hogenhout S."/>
            <person name="Kuo C.-H."/>
        </authorList>
    </citation>
    <scope>NUCLEOTIDE SEQUENCE [LARGE SCALE GENOMIC DNA]</scope>
    <source>
        <strain evidence="9">SA-1</strain>
    </source>
</reference>
<gene>
    <name evidence="8" type="primary">dnaE</name>
    <name evidence="8" type="ORF">PSSA1_v1c1000</name>
</gene>